<gene>
    <name evidence="2" type="ORF">RchiOBHm_Chr2g0110521</name>
</gene>
<comment type="caution">
    <text evidence="2">The sequence shown here is derived from an EMBL/GenBank/DDBJ whole genome shotgun (WGS) entry which is preliminary data.</text>
</comment>
<keyword evidence="3" id="KW-1185">Reference proteome</keyword>
<proteinExistence type="predicted"/>
<evidence type="ECO:0000256" key="1">
    <source>
        <dbReference type="SAM" id="MobiDB-lite"/>
    </source>
</evidence>
<dbReference type="AlphaFoldDB" id="A0A2P6RPQ1"/>
<feature type="compositionally biased region" description="Basic and acidic residues" evidence="1">
    <location>
        <begin position="21"/>
        <end position="32"/>
    </location>
</feature>
<protein>
    <submittedName>
        <fullName evidence="2">Uncharacterized protein</fullName>
    </submittedName>
</protein>
<sequence>MASKNPKRGIKRFLEQSAAEKVNERKSECDHARSKRLKTNQQYLDASSRIQTMVSHKQPLSLRWVSFFTIAGVVLKLKLASPRQ</sequence>
<dbReference type="Gramene" id="PRQ48418">
    <property type="protein sequence ID" value="PRQ48418"/>
    <property type="gene ID" value="RchiOBHm_Chr2g0110521"/>
</dbReference>
<evidence type="ECO:0000313" key="2">
    <source>
        <dbReference type="EMBL" id="PRQ48418.1"/>
    </source>
</evidence>
<reference evidence="2 3" key="1">
    <citation type="journal article" date="2018" name="Nat. Genet.">
        <title>The Rosa genome provides new insights in the design of modern roses.</title>
        <authorList>
            <person name="Bendahmane M."/>
        </authorList>
    </citation>
    <scope>NUCLEOTIDE SEQUENCE [LARGE SCALE GENOMIC DNA]</scope>
    <source>
        <strain evidence="3">cv. Old Blush</strain>
    </source>
</reference>
<dbReference type="EMBL" id="PDCK01000040">
    <property type="protein sequence ID" value="PRQ48418.1"/>
    <property type="molecule type" value="Genomic_DNA"/>
</dbReference>
<feature type="region of interest" description="Disordered" evidence="1">
    <location>
        <begin position="1"/>
        <end position="37"/>
    </location>
</feature>
<accession>A0A2P6RPQ1</accession>
<feature type="compositionally biased region" description="Basic residues" evidence="1">
    <location>
        <begin position="1"/>
        <end position="11"/>
    </location>
</feature>
<dbReference type="Proteomes" id="UP000238479">
    <property type="component" value="Chromosome 2"/>
</dbReference>
<organism evidence="2 3">
    <name type="scientific">Rosa chinensis</name>
    <name type="common">China rose</name>
    <dbReference type="NCBI Taxonomy" id="74649"/>
    <lineage>
        <taxon>Eukaryota</taxon>
        <taxon>Viridiplantae</taxon>
        <taxon>Streptophyta</taxon>
        <taxon>Embryophyta</taxon>
        <taxon>Tracheophyta</taxon>
        <taxon>Spermatophyta</taxon>
        <taxon>Magnoliopsida</taxon>
        <taxon>eudicotyledons</taxon>
        <taxon>Gunneridae</taxon>
        <taxon>Pentapetalae</taxon>
        <taxon>rosids</taxon>
        <taxon>fabids</taxon>
        <taxon>Rosales</taxon>
        <taxon>Rosaceae</taxon>
        <taxon>Rosoideae</taxon>
        <taxon>Rosoideae incertae sedis</taxon>
        <taxon>Rosa</taxon>
    </lineage>
</organism>
<evidence type="ECO:0000313" key="3">
    <source>
        <dbReference type="Proteomes" id="UP000238479"/>
    </source>
</evidence>
<name>A0A2P6RPQ1_ROSCH</name>